<feature type="compositionally biased region" description="Basic and acidic residues" evidence="8">
    <location>
        <begin position="573"/>
        <end position="589"/>
    </location>
</feature>
<dbReference type="SUPFAM" id="SSF90188">
    <property type="entry name" value="Somatomedin B domain"/>
    <property type="match status" value="2"/>
</dbReference>
<dbReference type="FunFam" id="4.10.410.20:FF:000006">
    <property type="entry name" value="proteoglycan 4 isoform X1"/>
    <property type="match status" value="1"/>
</dbReference>
<feature type="compositionally biased region" description="Basic residues" evidence="8">
    <location>
        <begin position="130"/>
        <end position="144"/>
    </location>
</feature>
<dbReference type="CDD" id="cd00094">
    <property type="entry name" value="HX"/>
    <property type="match status" value="1"/>
</dbReference>
<dbReference type="PRINTS" id="PR00022">
    <property type="entry name" value="SOMATOMEDINB"/>
</dbReference>
<dbReference type="PROSITE" id="PS51642">
    <property type="entry name" value="HEMOPEXIN_2"/>
    <property type="match status" value="1"/>
</dbReference>
<dbReference type="GO" id="GO:0006955">
    <property type="term" value="P:immune response"/>
    <property type="evidence" value="ECO:0007669"/>
    <property type="project" value="InterPro"/>
</dbReference>
<organism evidence="11 12">
    <name type="scientific">Lynx pardinus</name>
    <name type="common">Iberian lynx</name>
    <name type="synonym">Felis pardina</name>
    <dbReference type="NCBI Taxonomy" id="191816"/>
    <lineage>
        <taxon>Eukaryota</taxon>
        <taxon>Metazoa</taxon>
        <taxon>Chordata</taxon>
        <taxon>Craniata</taxon>
        <taxon>Vertebrata</taxon>
        <taxon>Euteleostomi</taxon>
        <taxon>Mammalia</taxon>
        <taxon>Eutheria</taxon>
        <taxon>Laurasiatheria</taxon>
        <taxon>Carnivora</taxon>
        <taxon>Feliformia</taxon>
        <taxon>Felidae</taxon>
        <taxon>Felinae</taxon>
        <taxon>Lynx</taxon>
    </lineage>
</organism>
<dbReference type="GO" id="GO:0030247">
    <property type="term" value="F:polysaccharide binding"/>
    <property type="evidence" value="ECO:0007669"/>
    <property type="project" value="InterPro"/>
</dbReference>
<sequence>MEWKILPMYLLLLSVFLIQQVSSQDLPSCAGRCGEGYSRDATCNCDYNCQHYMECCPDFKKVCTVELSCKGRCFESFARGRECDCDSECKKYGKCCSDYENFCGKVHNPPSPSSKTVPPAPGASQTIKSTTKRSPKSPNKKKTKKVIESEEITEEHSVSENQESSSSSSSSSSTIRKVKSSKNSAANKELKKKPKVKDNKKEKTPKKKPNPEPPVVDEDGSGLDNGDVKLTPTPDIPTTQRNKVTTPPKITTVKPTNPKPSLPPNSDTPKETSSTTSEETAVETKETPITNKQTSNREKEKTTSPKEKQSAEKIPAKDFIPTSKAPSTSTPKAETTTKSPAPTTTKKPVPTTPKKPPAPTAPKETAPTAPKEPAPTAPKEPAPSIPKEPAPTAPKEPAPSIPKEPAPKVPKETAPTTTKEPIPKLLREPTPASLETPAPTNSEGSTTTTMEPPTTPENPAESTPEFPKEPTPKALENSPKEPVIPVTKAPGVTTPEITTTAKDKTTEKDIHMTPGIMAAVPTSTPTEEKTTDSKTRTTTQVTSATSSKNTPQATTLAPKVMTTTKKATTSEETMNKPEETTAAPKDRANPKVSTPKSQKPTKAPKKPTSTKKPNTIPKGRKPKTTPTPPRMTTLTVPKLHPTSSTKAILQTTTSPNQTPNSEIVEVNPNKDGDAAGEKPHMIPRPPVLTPIFIPGTDILVRGSNQDIAINSMLSDETNLCNGKPVDGLTALRNGTLVAFRGHYFWMLSPFSPPSPARKITEVWGIPSPIDTVFTRCNCEGKTFFFKDSQYWRFTNDIKDAGYPKQIVKGFGGLNGKIVAALSIAKYKERPESVYFFKRGGGIQQYIYKQEPVRKCTGRRPAINYSVYGETTQVRRRRFERAIGPSQTHTIRIRYSPIRVSYQDKGFLHNEVKMSLYWRGFPNVVTSAIALPNTRKPDGYDYYAFSKDQYYNIDEPSRTARVITTRSGRTLSNVWYNCP</sequence>
<evidence type="ECO:0000313" key="12">
    <source>
        <dbReference type="Proteomes" id="UP000386466"/>
    </source>
</evidence>
<feature type="compositionally biased region" description="Pro residues" evidence="8">
    <location>
        <begin position="350"/>
        <end position="360"/>
    </location>
</feature>
<dbReference type="InterPro" id="IPR020436">
    <property type="entry name" value="SMB_chordata"/>
</dbReference>
<dbReference type="SMART" id="SM00201">
    <property type="entry name" value="SO"/>
    <property type="match status" value="2"/>
</dbReference>
<comment type="subcellular location">
    <subcellularLocation>
        <location evidence="1">Secreted</location>
    </subcellularLocation>
</comment>
<gene>
    <name evidence="11" type="ORF">LYPA_23C013136</name>
</gene>
<evidence type="ECO:0000256" key="6">
    <source>
        <dbReference type="ARBA" id="ARBA00023180"/>
    </source>
</evidence>
<dbReference type="EMBL" id="CAAGRJ010012192">
    <property type="protein sequence ID" value="VFV28939.1"/>
    <property type="molecule type" value="Genomic_DNA"/>
</dbReference>
<evidence type="ECO:0000256" key="8">
    <source>
        <dbReference type="SAM" id="MobiDB-lite"/>
    </source>
</evidence>
<proteinExistence type="predicted"/>
<feature type="compositionally biased region" description="Basic and acidic residues" evidence="8">
    <location>
        <begin position="295"/>
        <end position="316"/>
    </location>
</feature>
<keyword evidence="6" id="KW-0325">Glycoprotein</keyword>
<protein>
    <recommendedName>
        <fullName evidence="10">SMB domain-containing protein</fullName>
    </recommendedName>
</protein>
<evidence type="ECO:0000256" key="3">
    <source>
        <dbReference type="ARBA" id="ARBA00022729"/>
    </source>
</evidence>
<dbReference type="Proteomes" id="UP000386466">
    <property type="component" value="Unassembled WGS sequence"/>
</dbReference>
<feature type="compositionally biased region" description="Low complexity" evidence="8">
    <location>
        <begin position="242"/>
        <end position="256"/>
    </location>
</feature>
<dbReference type="PROSITE" id="PS50958">
    <property type="entry name" value="SMB_2"/>
    <property type="match status" value="2"/>
</dbReference>
<dbReference type="PANTHER" id="PTHR22917">
    <property type="entry name" value="HEMOPEXIN DOMAIN-CONTAINING PROTEIN"/>
    <property type="match status" value="1"/>
</dbReference>
<keyword evidence="2" id="KW-0964">Secreted</keyword>
<evidence type="ECO:0000313" key="11">
    <source>
        <dbReference type="EMBL" id="VFV28939.1"/>
    </source>
</evidence>
<feature type="compositionally biased region" description="Low complexity" evidence="8">
    <location>
        <begin position="536"/>
        <end position="548"/>
    </location>
</feature>
<dbReference type="SUPFAM" id="SSF50923">
    <property type="entry name" value="Hemopexin-like domain"/>
    <property type="match status" value="1"/>
</dbReference>
<feature type="compositionally biased region" description="Low complexity" evidence="8">
    <location>
        <begin position="562"/>
        <end position="572"/>
    </location>
</feature>
<dbReference type="Gene3D" id="2.110.10.10">
    <property type="entry name" value="Hemopexin-like domain"/>
    <property type="match status" value="1"/>
</dbReference>
<feature type="domain" description="SMB" evidence="10">
    <location>
        <begin position="69"/>
        <end position="107"/>
    </location>
</feature>
<dbReference type="GO" id="GO:0005615">
    <property type="term" value="C:extracellular space"/>
    <property type="evidence" value="ECO:0007669"/>
    <property type="project" value="TreeGrafter"/>
</dbReference>
<dbReference type="InterPro" id="IPR000585">
    <property type="entry name" value="Hemopexin-like_dom"/>
</dbReference>
<feature type="compositionally biased region" description="Basic and acidic residues" evidence="8">
    <location>
        <begin position="501"/>
        <end position="511"/>
    </location>
</feature>
<dbReference type="Pfam" id="PF00045">
    <property type="entry name" value="Hemopexin"/>
    <property type="match status" value="1"/>
</dbReference>
<feature type="compositionally biased region" description="Low complexity" evidence="8">
    <location>
        <begin position="164"/>
        <end position="173"/>
    </location>
</feature>
<name>A0A485N912_LYNPA</name>
<keyword evidence="12" id="KW-1185">Reference proteome</keyword>
<evidence type="ECO:0000259" key="10">
    <source>
        <dbReference type="PROSITE" id="PS50958"/>
    </source>
</evidence>
<feature type="repeat" description="Hemopexin" evidence="7">
    <location>
        <begin position="766"/>
        <end position="813"/>
    </location>
</feature>
<dbReference type="InterPro" id="IPR036375">
    <property type="entry name" value="Hemopexin-like_dom_sf"/>
</dbReference>
<dbReference type="InterPro" id="IPR018486">
    <property type="entry name" value="Hemopexin_CS"/>
</dbReference>
<dbReference type="InterPro" id="IPR036024">
    <property type="entry name" value="Somatomedin_B-like_dom_sf"/>
</dbReference>
<dbReference type="PROSITE" id="PS00524">
    <property type="entry name" value="SMB_1"/>
    <property type="match status" value="2"/>
</dbReference>
<feature type="compositionally biased region" description="Basic and acidic residues" evidence="8">
    <location>
        <begin position="526"/>
        <end position="535"/>
    </location>
</feature>
<dbReference type="PROSITE" id="PS00024">
    <property type="entry name" value="HEMOPEXIN"/>
    <property type="match status" value="1"/>
</dbReference>
<feature type="chain" id="PRO_5019754170" description="SMB domain-containing protein" evidence="9">
    <location>
        <begin position="24"/>
        <end position="978"/>
    </location>
</feature>
<feature type="compositionally biased region" description="Pro residues" evidence="8">
    <location>
        <begin position="370"/>
        <end position="404"/>
    </location>
</feature>
<evidence type="ECO:0000256" key="5">
    <source>
        <dbReference type="ARBA" id="ARBA00023157"/>
    </source>
</evidence>
<reference evidence="11 12" key="1">
    <citation type="submission" date="2019-01" db="EMBL/GenBank/DDBJ databases">
        <authorList>
            <person name="Alioto T."/>
            <person name="Alioto T."/>
        </authorList>
    </citation>
    <scope>NUCLEOTIDE SEQUENCE [LARGE SCALE GENOMIC DNA]</scope>
</reference>
<keyword evidence="5" id="KW-1015">Disulfide bond</keyword>
<evidence type="ECO:0000256" key="7">
    <source>
        <dbReference type="PROSITE-ProRule" id="PRU01011"/>
    </source>
</evidence>
<dbReference type="AlphaFoldDB" id="A0A485N912"/>
<feature type="compositionally biased region" description="Low complexity" evidence="8">
    <location>
        <begin position="325"/>
        <end position="349"/>
    </location>
</feature>
<feature type="region of interest" description="Disordered" evidence="8">
    <location>
        <begin position="109"/>
        <end position="644"/>
    </location>
</feature>
<evidence type="ECO:0000256" key="1">
    <source>
        <dbReference type="ARBA" id="ARBA00004613"/>
    </source>
</evidence>
<dbReference type="InterPro" id="IPR001212">
    <property type="entry name" value="Somatomedin_B_dom"/>
</dbReference>
<feature type="compositionally biased region" description="Low complexity" evidence="8">
    <location>
        <begin position="442"/>
        <end position="465"/>
    </location>
</feature>
<evidence type="ECO:0000256" key="9">
    <source>
        <dbReference type="SAM" id="SignalP"/>
    </source>
</evidence>
<accession>A0A485N912</accession>
<feature type="signal peptide" evidence="9">
    <location>
        <begin position="1"/>
        <end position="23"/>
    </location>
</feature>
<dbReference type="Pfam" id="PF01033">
    <property type="entry name" value="Somatomedin_B"/>
    <property type="match status" value="2"/>
</dbReference>
<dbReference type="SMART" id="SM00120">
    <property type="entry name" value="HX"/>
    <property type="match status" value="2"/>
</dbReference>
<evidence type="ECO:0000256" key="2">
    <source>
        <dbReference type="ARBA" id="ARBA00022525"/>
    </source>
</evidence>
<keyword evidence="3 9" id="KW-0732">Signal</keyword>
<dbReference type="InterPro" id="IPR018487">
    <property type="entry name" value="Hemopexin-like_repeat"/>
</dbReference>
<dbReference type="Gene3D" id="4.10.410.20">
    <property type="match status" value="2"/>
</dbReference>
<feature type="domain" description="SMB" evidence="10">
    <location>
        <begin position="25"/>
        <end position="68"/>
    </location>
</feature>
<dbReference type="PANTHER" id="PTHR22917:SF1">
    <property type="entry name" value="PROTEOGLYCAN 4"/>
    <property type="match status" value="1"/>
</dbReference>
<evidence type="ECO:0000256" key="4">
    <source>
        <dbReference type="ARBA" id="ARBA00022737"/>
    </source>
</evidence>
<dbReference type="InterPro" id="IPR051298">
    <property type="entry name" value="Heme_transport/Cell_adhesion"/>
</dbReference>
<keyword evidence="4" id="KW-0677">Repeat</keyword>
<dbReference type="GO" id="GO:0005044">
    <property type="term" value="F:scavenger receptor activity"/>
    <property type="evidence" value="ECO:0007669"/>
    <property type="project" value="InterPro"/>
</dbReference>